<dbReference type="EMBL" id="JAYMYR010000002">
    <property type="protein sequence ID" value="KAK7378646.1"/>
    <property type="molecule type" value="Genomic_DNA"/>
</dbReference>
<evidence type="ECO:0000259" key="11">
    <source>
        <dbReference type="PROSITE" id="PS50013"/>
    </source>
</evidence>
<evidence type="ECO:0000256" key="2">
    <source>
        <dbReference type="ARBA" id="ARBA00022723"/>
    </source>
</evidence>
<evidence type="ECO:0000313" key="14">
    <source>
        <dbReference type="EMBL" id="KAK7378646.1"/>
    </source>
</evidence>
<evidence type="ECO:0000256" key="5">
    <source>
        <dbReference type="ARBA" id="ARBA00022833"/>
    </source>
</evidence>
<dbReference type="InterPro" id="IPR016197">
    <property type="entry name" value="Chromo-like_dom_sf"/>
</dbReference>
<dbReference type="Pfam" id="PF00176">
    <property type="entry name" value="SNF2-rel_dom"/>
    <property type="match status" value="1"/>
</dbReference>
<dbReference type="Gene3D" id="6.10.250.1310">
    <property type="match status" value="1"/>
</dbReference>
<evidence type="ECO:0000259" key="13">
    <source>
        <dbReference type="PROSITE" id="PS51192"/>
    </source>
</evidence>
<dbReference type="GO" id="GO:0000785">
    <property type="term" value="C:chromatin"/>
    <property type="evidence" value="ECO:0007669"/>
    <property type="project" value="TreeGrafter"/>
</dbReference>
<feature type="compositionally biased region" description="Low complexity" evidence="10">
    <location>
        <begin position="1000"/>
        <end position="1015"/>
    </location>
</feature>
<dbReference type="Pfam" id="PF00385">
    <property type="entry name" value="Chromo"/>
    <property type="match status" value="1"/>
</dbReference>
<feature type="domain" description="Chromo" evidence="11">
    <location>
        <begin position="204"/>
        <end position="272"/>
    </location>
</feature>
<dbReference type="InterPro" id="IPR001965">
    <property type="entry name" value="Znf_PHD"/>
</dbReference>
<keyword evidence="7" id="KW-0539">Nucleus</keyword>
<dbReference type="InterPro" id="IPR000330">
    <property type="entry name" value="SNF2_N"/>
</dbReference>
<keyword evidence="3" id="KW-0547">Nucleotide-binding</keyword>
<dbReference type="GO" id="GO:0042393">
    <property type="term" value="F:histone binding"/>
    <property type="evidence" value="ECO:0007669"/>
    <property type="project" value="TreeGrafter"/>
</dbReference>
<dbReference type="Gene3D" id="3.40.50.300">
    <property type="entry name" value="P-loop containing nucleotide triphosphate hydrolases"/>
    <property type="match status" value="1"/>
</dbReference>
<evidence type="ECO:0008006" key="16">
    <source>
        <dbReference type="Google" id="ProtNLM"/>
    </source>
</evidence>
<dbReference type="InterPro" id="IPR011011">
    <property type="entry name" value="Znf_FYVE_PHD"/>
</dbReference>
<evidence type="ECO:0000259" key="12">
    <source>
        <dbReference type="PROSITE" id="PS50016"/>
    </source>
</evidence>
<dbReference type="SMART" id="SM00249">
    <property type="entry name" value="PHD"/>
    <property type="match status" value="1"/>
</dbReference>
<dbReference type="InterPro" id="IPR038718">
    <property type="entry name" value="SNF2-like_sf"/>
</dbReference>
<evidence type="ECO:0000313" key="15">
    <source>
        <dbReference type="Proteomes" id="UP001374584"/>
    </source>
</evidence>
<dbReference type="InterPro" id="IPR027417">
    <property type="entry name" value="P-loop_NTPase"/>
</dbReference>
<feature type="compositionally biased region" description="Polar residues" evidence="10">
    <location>
        <begin position="1016"/>
        <end position="1034"/>
    </location>
</feature>
<protein>
    <recommendedName>
        <fullName evidence="16">PHD-type domain-containing protein</fullName>
    </recommendedName>
</protein>
<feature type="compositionally biased region" description="Basic and acidic residues" evidence="10">
    <location>
        <begin position="913"/>
        <end position="970"/>
    </location>
</feature>
<dbReference type="PANTHER" id="PTHR45623">
    <property type="entry name" value="CHROMODOMAIN-HELICASE-DNA-BINDING PROTEIN 3-RELATED-RELATED"/>
    <property type="match status" value="1"/>
</dbReference>
<evidence type="ECO:0000256" key="1">
    <source>
        <dbReference type="ARBA" id="ARBA00004123"/>
    </source>
</evidence>
<dbReference type="Gene3D" id="3.30.40.10">
    <property type="entry name" value="Zinc/RING finger domain, C3HC4 (zinc finger)"/>
    <property type="match status" value="1"/>
</dbReference>
<dbReference type="SUPFAM" id="SSF57903">
    <property type="entry name" value="FYVE/PHD zinc finger"/>
    <property type="match status" value="1"/>
</dbReference>
<dbReference type="PROSITE" id="PS01359">
    <property type="entry name" value="ZF_PHD_1"/>
    <property type="match status" value="1"/>
</dbReference>
<evidence type="ECO:0000256" key="8">
    <source>
        <dbReference type="PROSITE-ProRule" id="PRU00146"/>
    </source>
</evidence>
<reference evidence="14 15" key="1">
    <citation type="submission" date="2024-01" db="EMBL/GenBank/DDBJ databases">
        <title>The genomes of 5 underutilized Papilionoideae crops provide insights into root nodulation and disease resistanc.</title>
        <authorList>
            <person name="Jiang F."/>
        </authorList>
    </citation>
    <scope>NUCLEOTIDE SEQUENCE [LARGE SCALE GENOMIC DNA]</scope>
    <source>
        <strain evidence="14">JINMINGXINNONG_FW02</strain>
        <tissue evidence="14">Leaves</tissue>
    </source>
</reference>
<dbReference type="Gene3D" id="3.40.50.10810">
    <property type="entry name" value="Tandem AAA-ATPase domain"/>
    <property type="match status" value="1"/>
</dbReference>
<gene>
    <name evidence="14" type="ORF">VNO80_04092</name>
</gene>
<dbReference type="PROSITE" id="PS50013">
    <property type="entry name" value="CHROMO_2"/>
    <property type="match status" value="2"/>
</dbReference>
<proteinExistence type="predicted"/>
<evidence type="ECO:0000256" key="6">
    <source>
        <dbReference type="ARBA" id="ARBA00022840"/>
    </source>
</evidence>
<dbReference type="PROSITE" id="PS51192">
    <property type="entry name" value="HELICASE_ATP_BIND_1"/>
    <property type="match status" value="1"/>
</dbReference>
<dbReference type="SUPFAM" id="SSF52540">
    <property type="entry name" value="P-loop containing nucleoside triphosphate hydrolases"/>
    <property type="match status" value="2"/>
</dbReference>
<keyword evidence="5" id="KW-0862">Zinc</keyword>
<feature type="domain" description="Chromo" evidence="11">
    <location>
        <begin position="119"/>
        <end position="175"/>
    </location>
</feature>
<comment type="caution">
    <text evidence="14">The sequence shown here is derived from an EMBL/GenBank/DDBJ whole genome shotgun (WGS) entry which is preliminary data.</text>
</comment>
<dbReference type="Proteomes" id="UP001374584">
    <property type="component" value="Unassembled WGS sequence"/>
</dbReference>
<organism evidence="14 15">
    <name type="scientific">Phaseolus coccineus</name>
    <name type="common">Scarlet runner bean</name>
    <name type="synonym">Phaseolus multiflorus</name>
    <dbReference type="NCBI Taxonomy" id="3886"/>
    <lineage>
        <taxon>Eukaryota</taxon>
        <taxon>Viridiplantae</taxon>
        <taxon>Streptophyta</taxon>
        <taxon>Embryophyta</taxon>
        <taxon>Tracheophyta</taxon>
        <taxon>Spermatophyta</taxon>
        <taxon>Magnoliopsida</taxon>
        <taxon>eudicotyledons</taxon>
        <taxon>Gunneridae</taxon>
        <taxon>Pentapetalae</taxon>
        <taxon>rosids</taxon>
        <taxon>fabids</taxon>
        <taxon>Fabales</taxon>
        <taxon>Fabaceae</taxon>
        <taxon>Papilionoideae</taxon>
        <taxon>50 kb inversion clade</taxon>
        <taxon>NPAAA clade</taxon>
        <taxon>indigoferoid/millettioid clade</taxon>
        <taxon>Phaseoleae</taxon>
        <taxon>Phaseolus</taxon>
    </lineage>
</organism>
<feature type="domain" description="Helicase ATP-binding" evidence="13">
    <location>
        <begin position="311"/>
        <end position="478"/>
    </location>
</feature>
<dbReference type="GO" id="GO:0008270">
    <property type="term" value="F:zinc ion binding"/>
    <property type="evidence" value="ECO:0007669"/>
    <property type="project" value="UniProtKB-KW"/>
</dbReference>
<keyword evidence="15" id="KW-1185">Reference proteome</keyword>
<dbReference type="GO" id="GO:0005524">
    <property type="term" value="F:ATP binding"/>
    <property type="evidence" value="ECO:0007669"/>
    <property type="project" value="UniProtKB-KW"/>
</dbReference>
<name>A0AAN9NT05_PHACN</name>
<dbReference type="GO" id="GO:0003682">
    <property type="term" value="F:chromatin binding"/>
    <property type="evidence" value="ECO:0007669"/>
    <property type="project" value="TreeGrafter"/>
</dbReference>
<dbReference type="InterPro" id="IPR000953">
    <property type="entry name" value="Chromo/chromo_shadow_dom"/>
</dbReference>
<keyword evidence="6" id="KW-0067">ATP-binding</keyword>
<feature type="domain" description="PHD-type" evidence="12">
    <location>
        <begin position="59"/>
        <end position="108"/>
    </location>
</feature>
<dbReference type="PANTHER" id="PTHR45623:SF51">
    <property type="entry name" value="DNA HELICASE CHROMATIN REGULATOR PHD FAMILY-RELATED"/>
    <property type="match status" value="1"/>
</dbReference>
<dbReference type="GO" id="GO:0005634">
    <property type="term" value="C:nucleus"/>
    <property type="evidence" value="ECO:0007669"/>
    <property type="project" value="UniProtKB-SubCell"/>
</dbReference>
<evidence type="ECO:0000256" key="9">
    <source>
        <dbReference type="SAM" id="Coils"/>
    </source>
</evidence>
<comment type="subcellular location">
    <subcellularLocation>
        <location evidence="1">Nucleus</location>
    </subcellularLocation>
</comment>
<accession>A0AAN9NT05</accession>
<keyword evidence="9" id="KW-0175">Coiled coil</keyword>
<evidence type="ECO:0000256" key="7">
    <source>
        <dbReference type="ARBA" id="ARBA00023242"/>
    </source>
</evidence>
<dbReference type="InterPro" id="IPR019787">
    <property type="entry name" value="Znf_PHD-finger"/>
</dbReference>
<feature type="region of interest" description="Disordered" evidence="10">
    <location>
        <begin position="895"/>
        <end position="1039"/>
    </location>
</feature>
<dbReference type="GO" id="GO:0003677">
    <property type="term" value="F:DNA binding"/>
    <property type="evidence" value="ECO:0007669"/>
    <property type="project" value="TreeGrafter"/>
</dbReference>
<dbReference type="InterPro" id="IPR013083">
    <property type="entry name" value="Znf_RING/FYVE/PHD"/>
</dbReference>
<dbReference type="GO" id="GO:0016887">
    <property type="term" value="F:ATP hydrolysis activity"/>
    <property type="evidence" value="ECO:0007669"/>
    <property type="project" value="TreeGrafter"/>
</dbReference>
<sequence>MKDTSTENHTAVYDVSDQTLVMDEEGGDARSKCIEGLAKEYTNNTQANSHVKDKNRGKDVVCSNCLGGGVLLCCSGKGCQKRYHPSCVYPPLKYIPLRFWHCIWCTKKKIEFGVHSVSEGVKSILDSREVVSNNKVMQREYFVKYQGLAHAHNRWITESIMLLEAPKLLAKFKSKLQVQLPFIFFGTPMVTRWKRIWSIPHRLLLKREIVHFDGHGDNDSICCYEWLVKWTGLGYDNATWELQDASFLTSAKGRKLIHDYESRRKRVDELSKSHFEDNEERETFVAELSVLPFGYSRGLYNQYLSYVNKLRMCWHKGQNALIVDDQIDQERIIKVILFVLSLNCNSKRPFLIISTSTALSVWETEFLHLAPSANLVVYKGNRDIRSGIRALEFFNEENGVLFQILLSSSDVVVKDLHELRCIPWEAIIIDECQQSRISGHLDSIKILKTEMKLLLVSGQIKEDRSDYIKLLSFLDSAHHGSSITPIENSFNASISNLKSQLEKYVVFKCKLGSTRFVEYWVPACLSHLQLEQYCSMLLSNLMLLCSGQKSDSVDALHELIILTRKCCDHPYLLEPALHNSVVQGLPVEEHLDIGIKASGKLLLLEKILLEAKRLGLRVLILFQSTSGSGSIGDILDDVLCQRFGKDCYVRYGRAYTPKTKEAALYTFNDRDSGKFVFLMENRACLPSVKLSSVDTVILFDSDFDPQNDLRGLQRMSISSQLKQLTVFRLYSFYTVEEKILMLAKEGTSLDSNVRLISQSISHTLLKWGTSHLFNKLDDLHASVTSVSTPDIADQSLRHDVLCELSSQLVCGADDIDCHEWSFISTIQQNGGEYARNILLLGERIMKGLGSEPRAFSWSDLEGRYPQWKFLSVSSQRMRSRVKHSDYIVNESGCEDHTSIGKRTSSNASKKRKVSWDNVDHNLKKLTKDKVDPNRRKMSKDVVETEGRELSNHAIDPKTRKVFNDIVDSRGRKMSKNIPDSKYRKPSSRSKKNSSVTNRASKSNGSSNGLPSLLDSTGNPLVNATTGETATNMQLSEKRKLHDGPNSIKFLPKSDVSGLCDILHFPKNVKVVALRILEDIFKHYNVNCQEVSTVQAFEISVCWLAASLLKHEIDRKDSLTLAKLCLNFNCNEEEATDVYSELWKHVKKFSNYIQNGPCVEKYNINGASENNMPEMNNLTEEKQNDFLDTCVTKLVKSVKSEHDLQMKSPTTGVSCDQTFTLGICSFPNTPASFPVEAISLSLEFGSKDDIMESMSLIAAEDSALEPGSNDVNPLTDYLEKHSPIRITDITQSDGKVCEDPQVLVNELVAIENAMNMSTHSLQLDSDEANAVTSIGSAVPEARLWGSVMSPVCNESIGLKFAETTLYTQPSDTNLWPLPQIATSDIPSIPEHNSASTVTPLDNIFYHNREDHCYIHEAEVISEAPNDLAEPVNSFFGSPVILQPFTNVPMNENMTHVPDSFTIPGYMNSDYFQHHHVASEISHLAYLDSLLGEMERIENTNEEAFIDPLPIEMERIEKDNEEAFKIHEQKLTFCFFVEQISLLRSEYEKEVEKLSEKYRILLQNVDTEVALKKMELETQCKLVLSSEVLAEVWIHMLDGCERAVGQCSEQGQSLDSHPEEINPLIACFDPMIQLCNNFPDGYNLLVASAAASHSSAIALTLYRIATLVSFRRTR</sequence>
<dbReference type="Gene3D" id="2.40.50.40">
    <property type="match status" value="2"/>
</dbReference>
<dbReference type="SMART" id="SM00298">
    <property type="entry name" value="CHROMO"/>
    <property type="match status" value="2"/>
</dbReference>
<keyword evidence="2" id="KW-0479">Metal-binding</keyword>
<dbReference type="SUPFAM" id="SSF54160">
    <property type="entry name" value="Chromo domain-like"/>
    <property type="match status" value="2"/>
</dbReference>
<dbReference type="InterPro" id="IPR023780">
    <property type="entry name" value="Chromo_domain"/>
</dbReference>
<dbReference type="InterPro" id="IPR019786">
    <property type="entry name" value="Zinc_finger_PHD-type_CS"/>
</dbReference>
<dbReference type="InterPro" id="IPR014001">
    <property type="entry name" value="Helicase_ATP-bd"/>
</dbReference>
<evidence type="ECO:0000256" key="10">
    <source>
        <dbReference type="SAM" id="MobiDB-lite"/>
    </source>
</evidence>
<dbReference type="Pfam" id="PF25029">
    <property type="entry name" value="MOM1"/>
    <property type="match status" value="1"/>
</dbReference>
<evidence type="ECO:0000256" key="4">
    <source>
        <dbReference type="ARBA" id="ARBA00022771"/>
    </source>
</evidence>
<feature type="coiled-coil region" evidence="9">
    <location>
        <begin position="1535"/>
        <end position="1562"/>
    </location>
</feature>
<keyword evidence="4 8" id="KW-0863">Zinc-finger</keyword>
<dbReference type="PROSITE" id="PS50016">
    <property type="entry name" value="ZF_PHD_2"/>
    <property type="match status" value="1"/>
</dbReference>
<dbReference type="InterPro" id="IPR056882">
    <property type="entry name" value="MOM1_dom"/>
</dbReference>
<dbReference type="GO" id="GO:0140658">
    <property type="term" value="F:ATP-dependent chromatin remodeler activity"/>
    <property type="evidence" value="ECO:0007669"/>
    <property type="project" value="TreeGrafter"/>
</dbReference>
<evidence type="ECO:0000256" key="3">
    <source>
        <dbReference type="ARBA" id="ARBA00022741"/>
    </source>
</evidence>